<dbReference type="Pfam" id="PF07949">
    <property type="entry name" value="YbbR"/>
    <property type="match status" value="2"/>
</dbReference>
<proteinExistence type="predicted"/>
<dbReference type="EMBL" id="DTGG01000106">
    <property type="protein sequence ID" value="HFZ09143.1"/>
    <property type="molecule type" value="Genomic_DNA"/>
</dbReference>
<gene>
    <name evidence="1" type="ORF">ENV41_03310</name>
</gene>
<dbReference type="InterPro" id="IPR012505">
    <property type="entry name" value="YbbR"/>
</dbReference>
<organism evidence="1">
    <name type="scientific">candidate division CPR3 bacterium</name>
    <dbReference type="NCBI Taxonomy" id="2268181"/>
    <lineage>
        <taxon>Bacteria</taxon>
        <taxon>Bacteria division CPR3</taxon>
    </lineage>
</organism>
<dbReference type="Gene3D" id="2.170.120.30">
    <property type="match status" value="2"/>
</dbReference>
<comment type="caution">
    <text evidence="1">The sequence shown here is derived from an EMBL/GenBank/DDBJ whole genome shotgun (WGS) entry which is preliminary data.</text>
</comment>
<name>A0A7V3JAI8_UNCC3</name>
<reference evidence="1" key="1">
    <citation type="journal article" date="2020" name="mSystems">
        <title>Genome- and Community-Level Interaction Insights into Carbon Utilization and Element Cycling Functions of Hydrothermarchaeota in Hydrothermal Sediment.</title>
        <authorList>
            <person name="Zhou Z."/>
            <person name="Liu Y."/>
            <person name="Xu W."/>
            <person name="Pan J."/>
            <person name="Luo Z.H."/>
            <person name="Li M."/>
        </authorList>
    </citation>
    <scope>NUCLEOTIDE SEQUENCE [LARGE SCALE GENOMIC DNA]</scope>
    <source>
        <strain evidence="1">SpSt-757</strain>
    </source>
</reference>
<evidence type="ECO:0008006" key="2">
    <source>
        <dbReference type="Google" id="ProtNLM"/>
    </source>
</evidence>
<dbReference type="AlphaFoldDB" id="A0A7V3JAI8"/>
<sequence>MRFFTTNAGVKLFALVCATLLWMYVSAGENKIDYFPGNLSIEVKNSPEGLAPIYDEQKIRVKLQAPYEVWSRLNVDNLHAFVDLAGLGEGTHDVEVKIESDLPNVSVIEKEPSRIIIRLEPVLTKKVPVKVRYEGEAQAGFVPGEAVVSPSEVEAKGAKSLIDSLSEATALVKLSGEDKDFKKVVFLAVYNDKGEQQKGIEFNPKSVTVDIPIETVSESKTVGVKPKIKGRPKEGYFISKIETEPATVEISGSETELKSILYVETKEIDVSGLATDLEKEVDLVIPQGIVSKTKYVNLKITLAPNMVEREVVAGFSYVNLGQNLVVSSVTPNTVRVVLACPSAIAGGLSANNVVIAFDLQNKVAGSHLVNITKTMLSVPDGCAVSSWLPSAVTVVLQ</sequence>
<evidence type="ECO:0000313" key="1">
    <source>
        <dbReference type="EMBL" id="HFZ09143.1"/>
    </source>
</evidence>
<dbReference type="PANTHER" id="PTHR37804">
    <property type="entry name" value="CDAA REGULATORY PROTEIN CDAR"/>
    <property type="match status" value="1"/>
</dbReference>
<dbReference type="PANTHER" id="PTHR37804:SF1">
    <property type="entry name" value="CDAA REGULATORY PROTEIN CDAR"/>
    <property type="match status" value="1"/>
</dbReference>
<accession>A0A7V3JAI8</accession>
<dbReference type="InterPro" id="IPR053154">
    <property type="entry name" value="c-di-AMP_regulator"/>
</dbReference>
<protein>
    <recommendedName>
        <fullName evidence="2">YbbR-like domain-containing protein</fullName>
    </recommendedName>
</protein>
<dbReference type="Gene3D" id="2.170.120.40">
    <property type="entry name" value="YbbR-like domain"/>
    <property type="match status" value="2"/>
</dbReference>